<protein>
    <submittedName>
        <fullName evidence="2">Uncharacterized protein</fullName>
    </submittedName>
</protein>
<accession>D5SIE8</accession>
<evidence type="ECO:0000313" key="2">
    <source>
        <dbReference type="EMBL" id="EFG03691.2"/>
    </source>
</evidence>
<dbReference type="Proteomes" id="UP000002357">
    <property type="component" value="Plasmid pSCL4"/>
</dbReference>
<evidence type="ECO:0000313" key="3">
    <source>
        <dbReference type="Proteomes" id="UP000002357"/>
    </source>
</evidence>
<evidence type="ECO:0000256" key="1">
    <source>
        <dbReference type="SAM" id="MobiDB-lite"/>
    </source>
</evidence>
<dbReference type="EMBL" id="CM000914">
    <property type="protein sequence ID" value="EFG03691.2"/>
    <property type="molecule type" value="Genomic_DNA"/>
</dbReference>
<geneLocation type="plasmid" evidence="2 3">
    <name>pSCL4</name>
</geneLocation>
<feature type="region of interest" description="Disordered" evidence="1">
    <location>
        <begin position="94"/>
        <end position="115"/>
    </location>
</feature>
<keyword evidence="2" id="KW-0614">Plasmid</keyword>
<sequence>MDAGFLVGVDVVVQESVRDPAQVGGGRGRGVRDVVGDGAAVADDGQHVGGVGLVEGEAVRDRQPDAGLRGEAAGGGVAQEDAVVDLASGHPPLSGGTGLADEEGAAVGGGGEDGDFDAHRGSLAIRWWRERGAAGGATVPERLVRHPGRSWPARPLPGRTGRCLRQRAGGFPPGRGAGAVRPGPAPGRGQVAWGRAGTRPGGRRGFSAARAGGTGSHSAGWRRRGRICRRPSGTRARPRPARPARAVGARWCRCTRGRDHRRAPGSARCRRSSRAPDAARRRG</sequence>
<dbReference type="AlphaFoldDB" id="D5SIE8"/>
<organism evidence="2 3">
    <name type="scientific">Streptomyces clavuligerus</name>
    <dbReference type="NCBI Taxonomy" id="1901"/>
    <lineage>
        <taxon>Bacteria</taxon>
        <taxon>Bacillati</taxon>
        <taxon>Actinomycetota</taxon>
        <taxon>Actinomycetes</taxon>
        <taxon>Kitasatosporales</taxon>
        <taxon>Streptomycetaceae</taxon>
        <taxon>Streptomyces</taxon>
    </lineage>
</organism>
<feature type="region of interest" description="Disordered" evidence="1">
    <location>
        <begin position="195"/>
        <end position="283"/>
    </location>
</feature>
<keyword evidence="3" id="KW-1185">Reference proteome</keyword>
<gene>
    <name evidence="2" type="ORF">SCLAV_p0200</name>
</gene>
<name>D5SIE8_STRCL</name>
<proteinExistence type="predicted"/>
<feature type="compositionally biased region" description="Basic residues" evidence="1">
    <location>
        <begin position="220"/>
        <end position="229"/>
    </location>
</feature>
<feature type="region of interest" description="Disordered" evidence="1">
    <location>
        <begin position="171"/>
        <end position="190"/>
    </location>
</feature>
<feature type="compositionally biased region" description="Low complexity" evidence="1">
    <location>
        <begin position="178"/>
        <end position="190"/>
    </location>
</feature>
<feature type="compositionally biased region" description="Basic residues" evidence="1">
    <location>
        <begin position="253"/>
        <end position="273"/>
    </location>
</feature>
<reference evidence="2 3" key="1">
    <citation type="journal article" date="2010" name="Genome Biol. Evol.">
        <title>The sequence of a 1.8-mb bacterial linear plasmid reveals a rich evolutionary reservoir of secondary metabolic pathways.</title>
        <authorList>
            <person name="Medema M.H."/>
            <person name="Trefzer A."/>
            <person name="Kovalchuk A."/>
            <person name="van den Berg M."/>
            <person name="Mueller U."/>
            <person name="Heijne W."/>
            <person name="Wu L."/>
            <person name="Alam M.T."/>
            <person name="Ronning C.M."/>
            <person name="Nierman W.C."/>
            <person name="Bovenberg R.A.L."/>
            <person name="Breitling R."/>
            <person name="Takano E."/>
        </authorList>
    </citation>
    <scope>NUCLEOTIDE SEQUENCE [LARGE SCALE GENOMIC DNA]</scope>
    <source>
        <strain evidence="3">ATCC 27064 / DSM 738 / JCM 4710 / NBRC 13307 / NCIMB 12785 / NRRL 3585 / VKM Ac-602</strain>
        <plasmid evidence="2">pSCL4</plasmid>
    </source>
</reference>